<protein>
    <recommendedName>
        <fullName evidence="4">Alpha-L-arabinofuranosidase</fullName>
    </recommendedName>
</protein>
<dbReference type="SUPFAM" id="SSF51445">
    <property type="entry name" value="(Trans)glycosidases"/>
    <property type="match status" value="1"/>
</dbReference>
<gene>
    <name evidence="2" type="ORF">ACFOUW_32725</name>
</gene>
<reference evidence="3" key="1">
    <citation type="journal article" date="2019" name="Int. J. Syst. Evol. Microbiol.">
        <title>The Global Catalogue of Microorganisms (GCM) 10K type strain sequencing project: providing services to taxonomists for standard genome sequencing and annotation.</title>
        <authorList>
            <consortium name="The Broad Institute Genomics Platform"/>
            <consortium name="The Broad Institute Genome Sequencing Center for Infectious Disease"/>
            <person name="Wu L."/>
            <person name="Ma J."/>
        </authorList>
    </citation>
    <scope>NUCLEOTIDE SEQUENCE [LARGE SCALE GENOMIC DNA]</scope>
    <source>
        <strain evidence="3">CGMCC 4.7241</strain>
    </source>
</reference>
<organism evidence="2 3">
    <name type="scientific">Tenggerimyces flavus</name>
    <dbReference type="NCBI Taxonomy" id="1708749"/>
    <lineage>
        <taxon>Bacteria</taxon>
        <taxon>Bacillati</taxon>
        <taxon>Actinomycetota</taxon>
        <taxon>Actinomycetes</taxon>
        <taxon>Propionibacteriales</taxon>
        <taxon>Nocardioidaceae</taxon>
        <taxon>Tenggerimyces</taxon>
    </lineage>
</organism>
<feature type="chain" id="PRO_5046712921" description="Alpha-L-arabinofuranosidase" evidence="1">
    <location>
        <begin position="32"/>
        <end position="623"/>
    </location>
</feature>
<evidence type="ECO:0008006" key="4">
    <source>
        <dbReference type="Google" id="ProtNLM"/>
    </source>
</evidence>
<dbReference type="PROSITE" id="PS51318">
    <property type="entry name" value="TAT"/>
    <property type="match status" value="1"/>
</dbReference>
<evidence type="ECO:0000313" key="3">
    <source>
        <dbReference type="Proteomes" id="UP001595699"/>
    </source>
</evidence>
<dbReference type="InterPro" id="IPR006311">
    <property type="entry name" value="TAT_signal"/>
</dbReference>
<evidence type="ECO:0000256" key="1">
    <source>
        <dbReference type="SAM" id="SignalP"/>
    </source>
</evidence>
<accession>A0ABV7YNN4</accession>
<comment type="caution">
    <text evidence="2">The sequence shown here is derived from an EMBL/GenBank/DDBJ whole genome shotgun (WGS) entry which is preliminary data.</text>
</comment>
<sequence length="623" mass="67081">MAARIFNRRTVLGGIGGAALVSALPATGAYAADTGLWRLGNIGAGAGSSSEFRDYAAANPEVVPVPADWATRTVWNDVLSKGLKASLNRTMDITYSLGSVPANGVRFEVKVIKADRAIPQLGVYSNGTMVGMIQIAGLDAPGVTIPHQYVKTYQLYIPKEFLKTGGNVLRLEAVRSFRSSATEDARCSWEWDHLRMIALGSPAPEPWHGRYTHLGTAIMEGHFGYNANAISVLPDVLEWLGIAHSGNVVRAGFWSDVEPEWTAHGAAYLNELKAHTMQVVANHLNARQYAPGGTLTQAGKDKLDQFWATYGANVQFYEVDNEPGIFGSTKEQDLAVGAYAAASAPSHVRIVAPGWAYKAGTWEANASERREVEDLCDLTNGHSYGPTYSSASPGGSFGETLLTYAPITDGLPKQMLVTETGTTDAHVDNANLAHPEPKAAAFDRIMRAHVGFVDHILQHAAFFRDTNNIYQLFEVPADWTQPEDITGHRFDATQQTRLEIFRRLAAAYATHGAPLTYVYLGSPAANRKVYTRAVNTATLPGLPGNNAKSNKVLINVVNFGHTQEAVAVRVTMPSSGTWTGRRFGRGNVCGSAQAPVTLTASPTVDLNLTLVAGEAVQYILGRA</sequence>
<dbReference type="EMBL" id="JBHRZH010000041">
    <property type="protein sequence ID" value="MFC3765639.1"/>
    <property type="molecule type" value="Genomic_DNA"/>
</dbReference>
<dbReference type="Proteomes" id="UP001595699">
    <property type="component" value="Unassembled WGS sequence"/>
</dbReference>
<evidence type="ECO:0000313" key="2">
    <source>
        <dbReference type="EMBL" id="MFC3765639.1"/>
    </source>
</evidence>
<dbReference type="InterPro" id="IPR017853">
    <property type="entry name" value="GH"/>
</dbReference>
<feature type="signal peptide" evidence="1">
    <location>
        <begin position="1"/>
        <end position="31"/>
    </location>
</feature>
<dbReference type="RefSeq" id="WP_205116490.1">
    <property type="nucleotide sequence ID" value="NZ_JAFBCM010000001.1"/>
</dbReference>
<keyword evidence="3" id="KW-1185">Reference proteome</keyword>
<name>A0ABV7YNN4_9ACTN</name>
<keyword evidence="1" id="KW-0732">Signal</keyword>
<proteinExistence type="predicted"/>